<name>A0AAN7KZ69_9MYRT</name>
<accession>A0AAN7KZ69</accession>
<dbReference type="InterPro" id="IPR000626">
    <property type="entry name" value="Ubiquitin-like_dom"/>
</dbReference>
<dbReference type="EMBL" id="JAXIOK010000004">
    <property type="protein sequence ID" value="KAK4774179.1"/>
    <property type="molecule type" value="Genomic_DNA"/>
</dbReference>
<evidence type="ECO:0000313" key="4">
    <source>
        <dbReference type="Proteomes" id="UP001345219"/>
    </source>
</evidence>
<dbReference type="InterPro" id="IPR009060">
    <property type="entry name" value="UBA-like_sf"/>
</dbReference>
<feature type="domain" description="Ubiquitin-like" evidence="2">
    <location>
        <begin position="73"/>
        <end position="121"/>
    </location>
</feature>
<protein>
    <recommendedName>
        <fullName evidence="5">NEDD8 ultimate buster 1</fullName>
    </recommendedName>
</protein>
<dbReference type="SUPFAM" id="SSF46934">
    <property type="entry name" value="UBA-like"/>
    <property type="match status" value="1"/>
</dbReference>
<evidence type="ECO:0008006" key="5">
    <source>
        <dbReference type="Google" id="ProtNLM"/>
    </source>
</evidence>
<dbReference type="GO" id="GO:0031593">
    <property type="term" value="F:polyubiquitin modification-dependent protein binding"/>
    <property type="evidence" value="ECO:0007669"/>
    <property type="project" value="UniProtKB-ARBA"/>
</dbReference>
<dbReference type="Gene3D" id="3.10.20.90">
    <property type="entry name" value="Phosphatidylinositol 3-kinase Catalytic Subunit, Chain A, domain 1"/>
    <property type="match status" value="1"/>
</dbReference>
<gene>
    <name evidence="3" type="ORF">SAY87_029198</name>
</gene>
<keyword evidence="4" id="KW-1185">Reference proteome</keyword>
<dbReference type="Proteomes" id="UP001345219">
    <property type="component" value="Chromosome 22"/>
</dbReference>
<organism evidence="3 4">
    <name type="scientific">Trapa incisa</name>
    <dbReference type="NCBI Taxonomy" id="236973"/>
    <lineage>
        <taxon>Eukaryota</taxon>
        <taxon>Viridiplantae</taxon>
        <taxon>Streptophyta</taxon>
        <taxon>Embryophyta</taxon>
        <taxon>Tracheophyta</taxon>
        <taxon>Spermatophyta</taxon>
        <taxon>Magnoliopsida</taxon>
        <taxon>eudicotyledons</taxon>
        <taxon>Gunneridae</taxon>
        <taxon>Pentapetalae</taxon>
        <taxon>rosids</taxon>
        <taxon>malvids</taxon>
        <taxon>Myrtales</taxon>
        <taxon>Lythraceae</taxon>
        <taxon>Trapa</taxon>
    </lineage>
</organism>
<evidence type="ECO:0000259" key="2">
    <source>
        <dbReference type="PROSITE" id="PS50053"/>
    </source>
</evidence>
<dbReference type="Gene3D" id="1.10.8.10">
    <property type="entry name" value="DNA helicase RuvA subunit, C-terminal domain"/>
    <property type="match status" value="1"/>
</dbReference>
<dbReference type="PROSITE" id="PS50053">
    <property type="entry name" value="UBIQUITIN_2"/>
    <property type="match status" value="1"/>
</dbReference>
<comment type="caution">
    <text evidence="3">The sequence shown here is derived from an EMBL/GenBank/DDBJ whole genome shotgun (WGS) entry which is preliminary data.</text>
</comment>
<evidence type="ECO:0000313" key="3">
    <source>
        <dbReference type="EMBL" id="KAK4774179.1"/>
    </source>
</evidence>
<dbReference type="PROSITE" id="PS50030">
    <property type="entry name" value="UBA"/>
    <property type="match status" value="2"/>
</dbReference>
<dbReference type="InterPro" id="IPR029071">
    <property type="entry name" value="Ubiquitin-like_domsf"/>
</dbReference>
<dbReference type="InterPro" id="IPR039749">
    <property type="entry name" value="NUB1"/>
</dbReference>
<dbReference type="PANTHER" id="PTHR12948">
    <property type="entry name" value="NEDD8 ULTIMATE BUSTER-1 BS4 PROTEIN"/>
    <property type="match status" value="1"/>
</dbReference>
<feature type="domain" description="UBA" evidence="1">
    <location>
        <begin position="404"/>
        <end position="444"/>
    </location>
</feature>
<dbReference type="SUPFAM" id="SSF54236">
    <property type="entry name" value="Ubiquitin-like"/>
    <property type="match status" value="1"/>
</dbReference>
<sequence length="587" mass="66004">MRPRRRYNEVFGIRKKRVHPGSSSVAVEMKRWNQQCQMRSDAGGGGGKRDSFRSLKVVGNWVGVVEVDLEQWTVSMLRAEVARRSNANPESINLISAGRVLKDGDGTEKLSRLGIKNNSKVLSIRINIDKKKELLSEDERSSRFHRIKAAAAAFSQRHAGRPLPWEDFNIELEDRSGKKIKLGSETDHRAVIMGLMLHTKGKYLIQKQKYKDALEVLEMGEEALSLCNPQIIEMIDIVPILQIDIAWCYFMLQDISSIYMVGELLQKARERIEKVHGKGYSTVRLRRGGLHSEIVLHLRLELLEGVIAYHTGQFEDSRKALISAHSKVLQIQVLEEALTEVMSMGFKESDAKRALHINNQDVGAAVDFLVQERGKREKKEEEDRRRQHEIREQKSYVVTPMKKSVDLERLNELVSTGYEKVLAAEALRRNENDTPKALDDLTVPDINAMMQQDIESRKRKREGEAEIEAAEQLLALGIERSGVGEAVGTGRTVEKARETLSQTTLDSSNDGNAATNSAQLTATDNILSPISSSDYDLGVPNEDLLKGGGRDVDMEDDYDINVAKEYEAIEEYLVLLDSNSSTSTCSE</sequence>
<dbReference type="AlphaFoldDB" id="A0AAN7KZ69"/>
<evidence type="ECO:0000259" key="1">
    <source>
        <dbReference type="PROSITE" id="PS50030"/>
    </source>
</evidence>
<feature type="domain" description="UBA" evidence="1">
    <location>
        <begin position="332"/>
        <end position="372"/>
    </location>
</feature>
<reference evidence="3 4" key="1">
    <citation type="journal article" date="2023" name="Hortic Res">
        <title>Pangenome of water caltrop reveals structural variations and asymmetric subgenome divergence after allopolyploidization.</title>
        <authorList>
            <person name="Zhang X."/>
            <person name="Chen Y."/>
            <person name="Wang L."/>
            <person name="Yuan Y."/>
            <person name="Fang M."/>
            <person name="Shi L."/>
            <person name="Lu R."/>
            <person name="Comes H.P."/>
            <person name="Ma Y."/>
            <person name="Chen Y."/>
            <person name="Huang G."/>
            <person name="Zhou Y."/>
            <person name="Zheng Z."/>
            <person name="Qiu Y."/>
        </authorList>
    </citation>
    <scope>NUCLEOTIDE SEQUENCE [LARGE SCALE GENOMIC DNA]</scope>
    <source>
        <tissue evidence="3">Roots</tissue>
    </source>
</reference>
<dbReference type="InterPro" id="IPR015940">
    <property type="entry name" value="UBA"/>
</dbReference>
<dbReference type="Pfam" id="PF00627">
    <property type="entry name" value="UBA"/>
    <property type="match status" value="1"/>
</dbReference>
<dbReference type="GO" id="GO:2000058">
    <property type="term" value="P:regulation of ubiquitin-dependent protein catabolic process"/>
    <property type="evidence" value="ECO:0007669"/>
    <property type="project" value="TreeGrafter"/>
</dbReference>
<proteinExistence type="predicted"/>
<dbReference type="PANTHER" id="PTHR12948:SF3">
    <property type="entry name" value="NEDD8 ULTIMATE BUSTER 1"/>
    <property type="match status" value="1"/>
</dbReference>
<dbReference type="SMART" id="SM00165">
    <property type="entry name" value="UBA"/>
    <property type="match status" value="2"/>
</dbReference>